<proteinExistence type="predicted"/>
<dbReference type="InterPro" id="IPR050696">
    <property type="entry name" value="FtsA/MreB"/>
</dbReference>
<accession>A0ABW0GR16</accession>
<dbReference type="SMART" id="SM00842">
    <property type="entry name" value="FtsA"/>
    <property type="match status" value="1"/>
</dbReference>
<dbReference type="Pfam" id="PF11104">
    <property type="entry name" value="PilM_2"/>
    <property type="match status" value="1"/>
</dbReference>
<dbReference type="InterPro" id="IPR005883">
    <property type="entry name" value="PilM"/>
</dbReference>
<dbReference type="InterPro" id="IPR043129">
    <property type="entry name" value="ATPase_NBD"/>
</dbReference>
<dbReference type="InterPro" id="IPR003494">
    <property type="entry name" value="SHS2_FtsA"/>
</dbReference>
<evidence type="ECO:0000313" key="2">
    <source>
        <dbReference type="EMBL" id="MFC5382378.1"/>
    </source>
</evidence>
<dbReference type="Proteomes" id="UP001596122">
    <property type="component" value="Unassembled WGS sequence"/>
</dbReference>
<dbReference type="PANTHER" id="PTHR32432:SF3">
    <property type="entry name" value="ETHANOLAMINE UTILIZATION PROTEIN EUTJ"/>
    <property type="match status" value="1"/>
</dbReference>
<dbReference type="Gene3D" id="3.30.420.40">
    <property type="match status" value="2"/>
</dbReference>
<dbReference type="SUPFAM" id="SSF53067">
    <property type="entry name" value="Actin-like ATPase domain"/>
    <property type="match status" value="2"/>
</dbReference>
<evidence type="ECO:0000313" key="3">
    <source>
        <dbReference type="Proteomes" id="UP001596122"/>
    </source>
</evidence>
<evidence type="ECO:0000259" key="1">
    <source>
        <dbReference type="SMART" id="SM00842"/>
    </source>
</evidence>
<dbReference type="RefSeq" id="WP_340271629.1">
    <property type="nucleotide sequence ID" value="NZ_JBBEOG010000013.1"/>
</dbReference>
<dbReference type="EMBL" id="JBHSLD010000026">
    <property type="protein sequence ID" value="MFC5382378.1"/>
    <property type="molecule type" value="Genomic_DNA"/>
</dbReference>
<organism evidence="2 3">
    <name type="scientific">Aquipuribacter nitratireducens</name>
    <dbReference type="NCBI Taxonomy" id="650104"/>
    <lineage>
        <taxon>Bacteria</taxon>
        <taxon>Bacillati</taxon>
        <taxon>Actinomycetota</taxon>
        <taxon>Actinomycetes</taxon>
        <taxon>Micrococcales</taxon>
        <taxon>Intrasporangiaceae</taxon>
        <taxon>Aquipuribacter</taxon>
    </lineage>
</organism>
<protein>
    <submittedName>
        <fullName evidence="2">Type IV pilus assembly protein PilM</fullName>
    </submittedName>
</protein>
<keyword evidence="3" id="KW-1185">Reference proteome</keyword>
<feature type="domain" description="SHS2" evidence="1">
    <location>
        <begin position="6"/>
        <end position="173"/>
    </location>
</feature>
<dbReference type="Gene3D" id="3.30.1490.300">
    <property type="match status" value="1"/>
</dbReference>
<sequence length="350" mass="36577">MAARTAIGLDIGTSGVRAAELTFGRHGVRLEKFGQVAVPAGAVRDGEVVEPVSVAEAIKELWGATRFSSKQVVLGVANQRVVVRNVELPWLPVAELRKSLGLQVADLLPMPVEQAVLDFHPVEEVRGDRGRMIRGMLVAASRDVVLANVRCAERAGLTPTSVDLTSFAVLRSLGSGAFGDGATEALIDVGARVTNIVVHTAGVPTFVRILLMGGQDITDALAERVGSSLAEAEGLKHVVGMDRQAGPEFTNASRAVEATAQSLVDEIRGSLDYYSSTTPGAPVERVVVSGGGSLLRGLTDRLGQAVRVPVEVGDPMKDMSIGKTGLDDDQLALVRPLAAVPVGLAMGAAR</sequence>
<dbReference type="NCBIfam" id="TIGR01175">
    <property type="entry name" value="pilM"/>
    <property type="match status" value="1"/>
</dbReference>
<name>A0ABW0GR16_9MICO</name>
<reference evidence="3" key="1">
    <citation type="journal article" date="2019" name="Int. J. Syst. Evol. Microbiol.">
        <title>The Global Catalogue of Microorganisms (GCM) 10K type strain sequencing project: providing services to taxonomists for standard genome sequencing and annotation.</title>
        <authorList>
            <consortium name="The Broad Institute Genomics Platform"/>
            <consortium name="The Broad Institute Genome Sequencing Center for Infectious Disease"/>
            <person name="Wu L."/>
            <person name="Ma J."/>
        </authorList>
    </citation>
    <scope>NUCLEOTIDE SEQUENCE [LARGE SCALE GENOMIC DNA]</scope>
    <source>
        <strain evidence="3">CCUG 43114</strain>
    </source>
</reference>
<dbReference type="PIRSF" id="PIRSF019169">
    <property type="entry name" value="PilM"/>
    <property type="match status" value="1"/>
</dbReference>
<dbReference type="CDD" id="cd24049">
    <property type="entry name" value="ASKHA_NBD_PilM"/>
    <property type="match status" value="1"/>
</dbReference>
<comment type="caution">
    <text evidence="2">The sequence shown here is derived from an EMBL/GenBank/DDBJ whole genome shotgun (WGS) entry which is preliminary data.</text>
</comment>
<dbReference type="PANTHER" id="PTHR32432">
    <property type="entry name" value="CELL DIVISION PROTEIN FTSA-RELATED"/>
    <property type="match status" value="1"/>
</dbReference>
<gene>
    <name evidence="2" type="primary">pilM</name>
    <name evidence="2" type="ORF">ACFPJ6_16555</name>
</gene>